<evidence type="ECO:0000259" key="7">
    <source>
        <dbReference type="SMART" id="SM00322"/>
    </source>
</evidence>
<feature type="domain" description="K Homology" evidence="7">
    <location>
        <begin position="570"/>
        <end position="635"/>
    </location>
</feature>
<dbReference type="Proteomes" id="UP000314983">
    <property type="component" value="Chromosome 9"/>
</dbReference>
<dbReference type="Gene3D" id="2.40.50.140">
    <property type="entry name" value="Nucleic acid-binding proteins"/>
    <property type="match status" value="1"/>
</dbReference>
<dbReference type="GO" id="GO:0003723">
    <property type="term" value="F:RNA binding"/>
    <property type="evidence" value="ECO:0007669"/>
    <property type="project" value="UniProtKB-UniRule"/>
</dbReference>
<evidence type="ECO:0000313" key="8">
    <source>
        <dbReference type="Ensembl" id="ENSEEEP00000025442.2"/>
    </source>
</evidence>
<evidence type="ECO:0000256" key="5">
    <source>
        <dbReference type="ARBA" id="ARBA00031451"/>
    </source>
</evidence>
<dbReference type="Pfam" id="PF03726">
    <property type="entry name" value="PNPase"/>
    <property type="match status" value="1"/>
</dbReference>
<dbReference type="InterPro" id="IPR020568">
    <property type="entry name" value="Ribosomal_Su5_D2-typ_SF"/>
</dbReference>
<dbReference type="Gene3D" id="3.30.230.70">
    <property type="entry name" value="GHMP Kinase, N-terminal domain"/>
    <property type="match status" value="3"/>
</dbReference>
<dbReference type="CDD" id="cd09033">
    <property type="entry name" value="KH-I_PNPT1"/>
    <property type="match status" value="1"/>
</dbReference>
<evidence type="ECO:0000256" key="1">
    <source>
        <dbReference type="ARBA" id="ARBA00022490"/>
    </source>
</evidence>
<keyword evidence="1" id="KW-0963">Cytoplasm</keyword>
<dbReference type="Pfam" id="PF03725">
    <property type="entry name" value="RNase_PH_C"/>
    <property type="match status" value="1"/>
</dbReference>
<name>A0A4W4FKV5_ELEEL</name>
<dbReference type="PIRSF" id="PIRSF005499">
    <property type="entry name" value="PNPase"/>
    <property type="match status" value="1"/>
</dbReference>
<reference evidence="8" key="5">
    <citation type="submission" date="2025-09" db="UniProtKB">
        <authorList>
            <consortium name="Ensembl"/>
        </authorList>
    </citation>
    <scope>IDENTIFICATION</scope>
</reference>
<dbReference type="InterPro" id="IPR004087">
    <property type="entry name" value="KH_dom"/>
</dbReference>
<reference evidence="9" key="1">
    <citation type="journal article" date="2014" name="Science">
        <title>Nonhuman genetics. Genomic basis for the convergent evolution of electric organs.</title>
        <authorList>
            <person name="Gallant J.R."/>
            <person name="Traeger L.L."/>
            <person name="Volkening J.D."/>
            <person name="Moffett H."/>
            <person name="Chen P.H."/>
            <person name="Novina C.D."/>
            <person name="Phillips G.N.Jr."/>
            <person name="Anand R."/>
            <person name="Wells G.B."/>
            <person name="Pinch M."/>
            <person name="Guth R."/>
            <person name="Unguez G.A."/>
            <person name="Albert J.S."/>
            <person name="Zakon H.H."/>
            <person name="Samanta M.P."/>
            <person name="Sussman M.R."/>
        </authorList>
    </citation>
    <scope>NUCLEOTIDE SEQUENCE [LARGE SCALE GENOMIC DNA]</scope>
</reference>
<organism evidence="8 9">
    <name type="scientific">Electrophorus electricus</name>
    <name type="common">Electric eel</name>
    <name type="synonym">Gymnotus electricus</name>
    <dbReference type="NCBI Taxonomy" id="8005"/>
    <lineage>
        <taxon>Eukaryota</taxon>
        <taxon>Metazoa</taxon>
        <taxon>Chordata</taxon>
        <taxon>Craniata</taxon>
        <taxon>Vertebrata</taxon>
        <taxon>Euteleostomi</taxon>
        <taxon>Actinopterygii</taxon>
        <taxon>Neopterygii</taxon>
        <taxon>Teleostei</taxon>
        <taxon>Ostariophysi</taxon>
        <taxon>Gymnotiformes</taxon>
        <taxon>Gymnotoidei</taxon>
        <taxon>Gymnotidae</taxon>
        <taxon>Electrophorus</taxon>
    </lineage>
</organism>
<protein>
    <recommendedName>
        <fullName evidence="5">Polynucleotide phosphorylase 1</fullName>
    </recommendedName>
</protein>
<dbReference type="InterPro" id="IPR015848">
    <property type="entry name" value="PNPase_PH_RNA-bd_bac/org-type"/>
</dbReference>
<accession>A0A4W4FKV5</accession>
<evidence type="ECO:0000256" key="2">
    <source>
        <dbReference type="ARBA" id="ARBA00022679"/>
    </source>
</evidence>
<dbReference type="NCBIfam" id="NF008805">
    <property type="entry name" value="PRK11824.1"/>
    <property type="match status" value="1"/>
</dbReference>
<sequence length="743" mass="82025">MTPFLRLSSALRGGSIRYCHRSVWASHGTERRVGIDLGGRKIEISTGKLARFADGCSVVQLGETSVMVTTVSKTKPSPSSFLPLVVDYRQKAAAAGRIPTNYLRREMGTTDFEILTSRLIDRSIRPLFPDGYFYETQVRWYLNLTSHCSCCRAGAVRVGLVDGEFVINPTRKEMSSSTLNLVVAGAPSSQVVMMEASAENVLQQDFCHAVKLGLKHTQQIIQAVQQLAREQKVVKRTPPKLFNASQEMVDYVRQLASDEIYSVFTDLSHDKISRDEAIKKIRLVSEEKIKERFPEAEPFEVMEAFNAVSKHIFRNLTLSEYRRCDGRDLTSLRDISCAVDVFKPLHGSALFQRGQTQVLCSVTFDSLESSVKPDLITTALCGVKDKNFMLHYEFPPYATNEVGKMGGLNRRELGHGALAEKALRPVVPKDFPFTIRVTSEVLESNGSSSMASACGGSLALMDAGVPISSPVAGVAIGLITKPNPEKASDIQDYRLLTDILGIEDYNGDMDFKMAGTNKGITALQADVKIPGLPLKIVMEAIQQATVAKKEILGIMNKTISKPRVSRKEHGPLVENVRVPISRRARFVGPGGYNLRRLQAQTGVTISQVDEETFSVFAPTPSAMNEAQEFIAEVCKDDQEQQLEFGAVYTATIIEIRDIGVMVKLYPNMSAVLLHNSQLDHKRVRPPSTLGYKVVKYFGRDPTDGRMRLSRKVLLSPAATLVKTLSEKNSITMGTVDDQSSTLS</sequence>
<dbReference type="InterPro" id="IPR015847">
    <property type="entry name" value="ExoRNase_PH_dom2"/>
</dbReference>
<dbReference type="InterPro" id="IPR012162">
    <property type="entry name" value="PNPase"/>
</dbReference>
<dbReference type="FunFam" id="2.40.50.140:FF:000113">
    <property type="entry name" value="polyribonucleotide nucleotidyltransferase 1, mitochondrial"/>
    <property type="match status" value="1"/>
</dbReference>
<keyword evidence="4 6" id="KW-0694">RNA-binding</keyword>
<dbReference type="InterPro" id="IPR036456">
    <property type="entry name" value="PNPase_PH_RNA-bd_sf"/>
</dbReference>
<dbReference type="GO" id="GO:0004654">
    <property type="term" value="F:polyribonucleotide nucleotidyltransferase activity"/>
    <property type="evidence" value="ECO:0007669"/>
    <property type="project" value="InterPro"/>
</dbReference>
<dbReference type="AlphaFoldDB" id="A0A4W4FKV5"/>
<dbReference type="SMART" id="SM00322">
    <property type="entry name" value="KH"/>
    <property type="match status" value="1"/>
</dbReference>
<gene>
    <name evidence="8" type="primary">PNPT1</name>
</gene>
<proteinExistence type="predicted"/>
<dbReference type="InterPro" id="IPR001247">
    <property type="entry name" value="ExoRNase_PH_dom1"/>
</dbReference>
<dbReference type="Gene3D" id="3.30.1370.10">
    <property type="entry name" value="K Homology domain, type 1"/>
    <property type="match status" value="1"/>
</dbReference>
<keyword evidence="2" id="KW-0808">Transferase</keyword>
<evidence type="ECO:0000256" key="3">
    <source>
        <dbReference type="ARBA" id="ARBA00022695"/>
    </source>
</evidence>
<evidence type="ECO:0000256" key="4">
    <source>
        <dbReference type="ARBA" id="ARBA00022884"/>
    </source>
</evidence>
<dbReference type="InterPro" id="IPR027408">
    <property type="entry name" value="PNPase/RNase_PH_dom_sf"/>
</dbReference>
<reference evidence="9" key="2">
    <citation type="journal article" date="2017" name="Sci. Adv.">
        <title>A tail of two voltages: Proteomic comparison of the three electric organs of the electric eel.</title>
        <authorList>
            <person name="Traeger L.L."/>
            <person name="Sabat G."/>
            <person name="Barrett-Wilt G.A."/>
            <person name="Wells G.B."/>
            <person name="Sussman M.R."/>
        </authorList>
    </citation>
    <scope>NUCLEOTIDE SEQUENCE [LARGE SCALE GENOMIC DNA]</scope>
</reference>
<dbReference type="Ensembl" id="ENSEEET00000025736.2">
    <property type="protein sequence ID" value="ENSEEEP00000025442.2"/>
    <property type="gene ID" value="ENSEEEG00000012329.2"/>
</dbReference>
<dbReference type="GO" id="GO:0000175">
    <property type="term" value="F:3'-5'-RNA exonuclease activity"/>
    <property type="evidence" value="ECO:0007669"/>
    <property type="project" value="TreeGrafter"/>
</dbReference>
<dbReference type="GO" id="GO:0000965">
    <property type="term" value="P:mitochondrial RNA 3'-end processing"/>
    <property type="evidence" value="ECO:0007669"/>
    <property type="project" value="TreeGrafter"/>
</dbReference>
<dbReference type="CDD" id="cd11364">
    <property type="entry name" value="RNase_PH_PNPase_2"/>
    <property type="match status" value="1"/>
</dbReference>
<dbReference type="Pfam" id="PF01138">
    <property type="entry name" value="RNase_PH"/>
    <property type="match status" value="2"/>
</dbReference>
<keyword evidence="3" id="KW-0548">Nucleotidyltransferase</keyword>
<dbReference type="SUPFAM" id="SSF54211">
    <property type="entry name" value="Ribosomal protein S5 domain 2-like"/>
    <property type="match status" value="2"/>
</dbReference>
<dbReference type="InterPro" id="IPR004088">
    <property type="entry name" value="KH_dom_type_1"/>
</dbReference>
<dbReference type="PROSITE" id="PS50084">
    <property type="entry name" value="KH_TYPE_1"/>
    <property type="match status" value="1"/>
</dbReference>
<dbReference type="GO" id="GO:0000958">
    <property type="term" value="P:mitochondrial mRNA catabolic process"/>
    <property type="evidence" value="ECO:0007669"/>
    <property type="project" value="TreeGrafter"/>
</dbReference>
<dbReference type="FunFam" id="3.30.230.70:FF:000032">
    <property type="entry name" value="Polyribonucleotide nucleotidyltransferase 1"/>
    <property type="match status" value="1"/>
</dbReference>
<dbReference type="GO" id="GO:0005829">
    <property type="term" value="C:cytosol"/>
    <property type="evidence" value="ECO:0007669"/>
    <property type="project" value="TreeGrafter"/>
</dbReference>
<dbReference type="InterPro" id="IPR012340">
    <property type="entry name" value="NA-bd_OB-fold"/>
</dbReference>
<dbReference type="GO" id="GO:0005739">
    <property type="term" value="C:mitochondrion"/>
    <property type="evidence" value="ECO:0007669"/>
    <property type="project" value="TreeGrafter"/>
</dbReference>
<dbReference type="PANTHER" id="PTHR11252:SF0">
    <property type="entry name" value="POLYRIBONUCLEOTIDE NUCLEOTIDYLTRANSFERASE 1, MITOCHONDRIAL"/>
    <property type="match status" value="1"/>
</dbReference>
<keyword evidence="9" id="KW-1185">Reference proteome</keyword>
<dbReference type="InterPro" id="IPR036345">
    <property type="entry name" value="ExoRNase_PH_dom2_sf"/>
</dbReference>
<reference evidence="8" key="3">
    <citation type="submission" date="2020-05" db="EMBL/GenBank/DDBJ databases">
        <title>Electrophorus electricus (electric eel) genome, fEleEle1, primary haplotype.</title>
        <authorList>
            <person name="Myers G."/>
            <person name="Meyer A."/>
            <person name="Fedrigo O."/>
            <person name="Formenti G."/>
            <person name="Rhie A."/>
            <person name="Tracey A."/>
            <person name="Sims Y."/>
            <person name="Jarvis E.D."/>
        </authorList>
    </citation>
    <scope>NUCLEOTIDE SEQUENCE [LARGE SCALE GENOMIC DNA]</scope>
</reference>
<dbReference type="GeneTree" id="ENSGT00390000014001"/>
<dbReference type="SUPFAM" id="SSF46915">
    <property type="entry name" value="Polynucleotide phosphorylase/guanosine pentaphosphate synthase (PNPase/GPSI), domain 3"/>
    <property type="match status" value="1"/>
</dbReference>
<reference evidence="8" key="4">
    <citation type="submission" date="2025-08" db="UniProtKB">
        <authorList>
            <consortium name="Ensembl"/>
        </authorList>
    </citation>
    <scope>IDENTIFICATION</scope>
</reference>
<dbReference type="Pfam" id="PF00013">
    <property type="entry name" value="KH_1"/>
    <property type="match status" value="1"/>
</dbReference>
<dbReference type="SUPFAM" id="SSF50249">
    <property type="entry name" value="Nucleic acid-binding proteins"/>
    <property type="match status" value="1"/>
</dbReference>
<evidence type="ECO:0000313" key="9">
    <source>
        <dbReference type="Proteomes" id="UP000314983"/>
    </source>
</evidence>
<dbReference type="FunFam" id="3.30.1370.10:FF:000044">
    <property type="entry name" value="Polyribonucleotide nucleotidyltransferase 1, mitochondrial"/>
    <property type="match status" value="1"/>
</dbReference>
<dbReference type="SUPFAM" id="SSF55666">
    <property type="entry name" value="Ribonuclease PH domain 2-like"/>
    <property type="match status" value="2"/>
</dbReference>
<evidence type="ECO:0000256" key="6">
    <source>
        <dbReference type="PROSITE-ProRule" id="PRU00117"/>
    </source>
</evidence>
<dbReference type="SUPFAM" id="SSF54791">
    <property type="entry name" value="Eukaryotic type KH-domain (KH-domain type I)"/>
    <property type="match status" value="1"/>
</dbReference>
<dbReference type="PANTHER" id="PTHR11252">
    <property type="entry name" value="POLYRIBONUCLEOTIDE NUCLEOTIDYLTRANSFERASE"/>
    <property type="match status" value="1"/>
</dbReference>
<dbReference type="InterPro" id="IPR036612">
    <property type="entry name" value="KH_dom_type_1_sf"/>
</dbReference>